<reference evidence="2" key="3">
    <citation type="journal article" date="2000" name="Genome Res.">
        <title>RIKEN integrated sequence analysis (RISA) system--384-format sequencing pipeline with 384 multicapillary sequencer.</title>
        <authorList>
            <person name="Shibata K."/>
            <person name="Itoh M."/>
            <person name="Aizawa K."/>
            <person name="Nagaoka S."/>
            <person name="Sasaki N."/>
            <person name="Carninci P."/>
            <person name="Konno H."/>
            <person name="Akiyama J."/>
            <person name="Nishi K."/>
            <person name="Kitsunai T."/>
            <person name="Tashiro H."/>
            <person name="Itoh M."/>
            <person name="Sumi N."/>
            <person name="Ishii Y."/>
            <person name="Nakamura S."/>
            <person name="Hazama M."/>
            <person name="Nishine T."/>
            <person name="Harada A."/>
            <person name="Yamamoto R."/>
            <person name="Matsumoto H."/>
            <person name="Sakaguchi S."/>
            <person name="Ikegami T."/>
            <person name="Kashiwagi K."/>
            <person name="Fujiwake S."/>
            <person name="Inoue K."/>
            <person name="Togawa Y."/>
            <person name="Izawa M."/>
            <person name="Ohara E."/>
            <person name="Watahiki M."/>
            <person name="Yoneda Y."/>
            <person name="Ishikawa T."/>
            <person name="Ozawa K."/>
            <person name="Tanaka T."/>
            <person name="Matsuura S."/>
            <person name="Kawai J."/>
            <person name="Okazaki Y."/>
            <person name="Muramatsu M."/>
            <person name="Inoue Y."/>
            <person name="Kira A."/>
            <person name="Hayashizaki Y."/>
        </authorList>
    </citation>
    <scope>NUCLEOTIDE SEQUENCE</scope>
    <source>
        <strain evidence="2">C57BL/6J</strain>
        <tissue evidence="2">Corpora quadrigemina</tissue>
    </source>
</reference>
<feature type="transmembrane region" description="Helical" evidence="1">
    <location>
        <begin position="68"/>
        <end position="85"/>
    </location>
</feature>
<keyword evidence="1" id="KW-0812">Transmembrane</keyword>
<proteinExistence type="evidence at transcript level"/>
<accession>Q8BR56</accession>
<dbReference type="AGR" id="MGI:3641832"/>
<protein>
    <submittedName>
        <fullName evidence="2">Uncharacterized protein</fullName>
    </submittedName>
</protein>
<reference evidence="2" key="7">
    <citation type="journal article" date="2005" name="Science">
        <title>The Transcriptional Landscape of the Mammalian Genome.</title>
        <authorList>
            <consortium name="The FANTOM Consortium"/>
            <consortium name="Riken Genome Exploration Research Group and Genome Science Group (Genome Network Project Core Group)"/>
        </authorList>
    </citation>
    <scope>NUCLEOTIDE SEQUENCE</scope>
    <source>
        <strain evidence="2">C57BL/6J</strain>
        <tissue evidence="2">Corpora quadrigemina</tissue>
    </source>
</reference>
<reference evidence="2" key="2">
    <citation type="journal article" date="2000" name="Genome Res.">
        <title>Normalization and subtraction of cap-trapper-selected cDNAs to prepare full-length cDNA libraries for rapid discovery of new genes.</title>
        <authorList>
            <person name="Carninci P."/>
            <person name="Shibata Y."/>
            <person name="Hayatsu N."/>
            <person name="Sugahara Y."/>
            <person name="Shibata K."/>
            <person name="Itoh M."/>
            <person name="Konno H."/>
            <person name="Okazaki Y."/>
            <person name="Muramatsu M."/>
            <person name="Hayashizaki Y."/>
        </authorList>
    </citation>
    <scope>NUCLEOTIDE SEQUENCE</scope>
    <source>
        <strain evidence="2">C57BL/6J</strain>
        <tissue evidence="2">Corpora quadrigemina</tissue>
    </source>
</reference>
<reference evidence="2" key="4">
    <citation type="journal article" date="2001" name="Nature">
        <title>Functional annotation of a full-length mouse cDNA collection.</title>
        <authorList>
            <consortium name="The RIKEN Genome Exploration Research Group Phase II Team and the FANTOM Consortium"/>
        </authorList>
    </citation>
    <scope>NUCLEOTIDE SEQUENCE</scope>
    <source>
        <strain evidence="2">C57BL/6J</strain>
        <tissue evidence="2">Corpora quadrigemina</tissue>
    </source>
</reference>
<reference evidence="2" key="6">
    <citation type="journal article" date="2002" name="Nature">
        <title>Analysis of the mouse transcriptome based on functional annotation of 60,770 full-length cDNAs.</title>
        <authorList>
            <consortium name="The FANTOM Consortium and the RIKEN Genome Exploration Research Group Phase I and II Team"/>
        </authorList>
    </citation>
    <scope>NUCLEOTIDE SEQUENCE</scope>
    <source>
        <strain evidence="2">C57BL/6J</strain>
        <tissue evidence="2">Corpora quadrigemina</tissue>
    </source>
</reference>
<keyword evidence="1" id="KW-0472">Membrane</keyword>
<dbReference type="MGI" id="MGI:3641832">
    <property type="gene designation" value="Gm9881"/>
</dbReference>
<dbReference type="EMBL" id="AK045597">
    <property type="protein sequence ID" value="BAC32431.1"/>
    <property type="molecule type" value="mRNA"/>
</dbReference>
<reference evidence="2" key="1">
    <citation type="journal article" date="1999" name="Methods Enzymol.">
        <title>High-efficiency full-length cDNA cloning.</title>
        <authorList>
            <person name="Carninci P."/>
            <person name="Hayashizaki Y."/>
        </authorList>
    </citation>
    <scope>NUCLEOTIDE SEQUENCE</scope>
    <source>
        <strain evidence="2">C57BL/6J</strain>
        <tissue evidence="2">Corpora quadrigemina</tissue>
    </source>
</reference>
<evidence type="ECO:0000313" key="3">
    <source>
        <dbReference type="MGI" id="MGI:3641832"/>
    </source>
</evidence>
<dbReference type="HOGENOM" id="CLU_1304521_0_0_1"/>
<reference evidence="2" key="8">
    <citation type="journal article" date="2005" name="Science">
        <title>Antisense Transcription in the Mammalian Transcriptome.</title>
        <authorList>
            <consortium name="RIKEN Genome Exploration Research Group and Genome Science Group (Genome Network Project Core Group) and the FANTOM Consortium"/>
        </authorList>
    </citation>
    <scope>NUCLEOTIDE SEQUENCE</scope>
    <source>
        <strain evidence="2">C57BL/6J</strain>
        <tissue evidence="2">Corpora quadrigemina</tissue>
    </source>
</reference>
<gene>
    <name evidence="3" type="primary">Gm9881</name>
</gene>
<dbReference type="AlphaFoldDB" id="Q8BR56"/>
<sequence length="211" mass="23895">MMSSHRLVVTSHFMSWSNPLRLTHLLPKSLVSFFSLLGPLYVACGGIKPFLQSKICSNFPQHFTLKDIYIMRVFCLHVCICLYPVNTCSYRDQKRPLGPLELYIDGCEPPRGCWVPLKSNKCSNHFAISLSLLYPFNPPSFPPPFTPSLPPSPSSARNFNYILESPQTGCYCVKQRTGTHKVVLTENLDHNLPDRTKQTCPLLCPCVYLRG</sequence>
<dbReference type="RNAct" id="Q8BR56">
    <property type="molecule type" value="protein"/>
</dbReference>
<evidence type="ECO:0000313" key="2">
    <source>
        <dbReference type="EMBL" id="BAC32431.1"/>
    </source>
</evidence>
<organism evidence="2">
    <name type="scientific">Mus musculus</name>
    <name type="common">Mouse</name>
    <dbReference type="NCBI Taxonomy" id="10090"/>
    <lineage>
        <taxon>Eukaryota</taxon>
        <taxon>Metazoa</taxon>
        <taxon>Chordata</taxon>
        <taxon>Craniata</taxon>
        <taxon>Vertebrata</taxon>
        <taxon>Euteleostomi</taxon>
        <taxon>Mammalia</taxon>
        <taxon>Eutheria</taxon>
        <taxon>Euarchontoglires</taxon>
        <taxon>Glires</taxon>
        <taxon>Rodentia</taxon>
        <taxon>Myomorpha</taxon>
        <taxon>Muroidea</taxon>
        <taxon>Muridae</taxon>
        <taxon>Murinae</taxon>
        <taxon>Mus</taxon>
        <taxon>Mus</taxon>
    </lineage>
</organism>
<evidence type="ECO:0000256" key="1">
    <source>
        <dbReference type="SAM" id="Phobius"/>
    </source>
</evidence>
<reference evidence="2" key="5">
    <citation type="submission" date="2001-07" db="EMBL/GenBank/DDBJ databases">
        <authorList>
            <person name="Adachi J."/>
            <person name="Aizawa K."/>
            <person name="Akimura T."/>
            <person name="Arakawa T."/>
            <person name="Bono H."/>
            <person name="Carninci P."/>
            <person name="Fukuda S."/>
            <person name="Furuno M."/>
            <person name="Hanagaki T."/>
            <person name="Hara A."/>
            <person name="Hashizume W."/>
            <person name="Hayashida K."/>
            <person name="Hayatsu N."/>
            <person name="Hiramoto K."/>
            <person name="Hiraoka T."/>
            <person name="Hirozane T."/>
            <person name="Hori F."/>
            <person name="Imotani K."/>
            <person name="Ishii Y."/>
            <person name="Itoh M."/>
            <person name="Kagawa I."/>
            <person name="Kasukawa T."/>
            <person name="Katoh H."/>
            <person name="Kawai J."/>
            <person name="Kojima Y."/>
            <person name="Kondo S."/>
            <person name="Konno H."/>
            <person name="Kouda M."/>
            <person name="Koya S."/>
            <person name="Kurihara C."/>
            <person name="Matsuyama T."/>
            <person name="Miyazaki A."/>
            <person name="Murata M."/>
            <person name="Nakamura M."/>
            <person name="Nishi K."/>
            <person name="Nomura K."/>
            <person name="Numazaki R."/>
            <person name="Ohno M."/>
            <person name="Ohsato N."/>
            <person name="Okazaki Y."/>
            <person name="Saito R."/>
            <person name="Saitoh H."/>
            <person name="Sakai C."/>
            <person name="Sakai K."/>
            <person name="Sakazume N."/>
            <person name="Sano H."/>
            <person name="Sasaki D."/>
            <person name="Shibata K."/>
            <person name="Shinagawa A."/>
            <person name="Shiraki T."/>
            <person name="Sogabe Y."/>
            <person name="Tagami M."/>
            <person name="Tagawa A."/>
            <person name="Takahashi F."/>
            <person name="Takaku-Akahira S."/>
            <person name="Takeda Y."/>
            <person name="Tanaka T."/>
            <person name="Tomaru A."/>
            <person name="Toya T."/>
            <person name="Yasunishi A."/>
            <person name="Muramatsu M."/>
            <person name="Hayashizaki Y."/>
        </authorList>
    </citation>
    <scope>NUCLEOTIDE SEQUENCE</scope>
    <source>
        <strain evidence="2">C57BL/6J</strain>
        <tissue evidence="2">Corpora quadrigemina</tissue>
    </source>
</reference>
<keyword evidence="1" id="KW-1133">Transmembrane helix</keyword>
<name>Q8BR56_MOUSE</name>